<evidence type="ECO:0000256" key="2">
    <source>
        <dbReference type="PROSITE-ProRule" id="PRU00117"/>
    </source>
</evidence>
<dbReference type="NCBIfam" id="TIGR03665">
    <property type="entry name" value="arCOG04150"/>
    <property type="match status" value="1"/>
</dbReference>
<dbReference type="InterPro" id="IPR036612">
    <property type="entry name" value="KH_dom_type_1_sf"/>
</dbReference>
<dbReference type="Gene3D" id="3.30.1370.10">
    <property type="entry name" value="K Homology domain, type 1"/>
    <property type="match status" value="2"/>
</dbReference>
<dbReference type="NCBIfam" id="NF010328">
    <property type="entry name" value="PRK13763.1-3"/>
    <property type="match status" value="1"/>
</dbReference>
<accession>E0SNX7</accession>
<dbReference type="InterPro" id="IPR004087">
    <property type="entry name" value="KH_dom"/>
</dbReference>
<name>E0SNX7_IGNAA</name>
<sequence length="214" mass="24438">MDNNRSEGASNEDKANRFRRSVVVPGVTKLYLKIPPERLGVLIGKNGEVLKRLSSMTKTKISVDEANGIIVVEPLTPYTDAIDIMKVQDVINAIGYGFSPERAFRLLEEDQILIVIDLKQYVKPTENHLTRIKGRIIGEDGRVRKNIEEMTGVEISVYDDYIAIIGDYESANVAREAIMMLIEGRQHSTVYRYIDRAMKQIKRRRITSMWEKPP</sequence>
<dbReference type="EMBL" id="CP002098">
    <property type="protein sequence ID" value="ADM27923.1"/>
    <property type="molecule type" value="Genomic_DNA"/>
</dbReference>
<organism evidence="4 5">
    <name type="scientific">Ignisphaera aggregans (strain DSM 17230 / JCM 13409 / AQ1.S1)</name>
    <dbReference type="NCBI Taxonomy" id="583356"/>
    <lineage>
        <taxon>Archaea</taxon>
        <taxon>Thermoproteota</taxon>
        <taxon>Thermoprotei</taxon>
        <taxon>Desulfurococcales</taxon>
        <taxon>Desulfurococcaceae</taxon>
        <taxon>Ignisphaera</taxon>
    </lineage>
</organism>
<feature type="domain" description="K Homology" evidence="3">
    <location>
        <begin position="26"/>
        <end position="96"/>
    </location>
</feature>
<gene>
    <name evidence="4" type="ordered locus">Igag_1111</name>
</gene>
<evidence type="ECO:0000313" key="5">
    <source>
        <dbReference type="Proteomes" id="UP000001304"/>
    </source>
</evidence>
<dbReference type="AlphaFoldDB" id="E0SNX7"/>
<dbReference type="InterPro" id="IPR055211">
    <property type="entry name" value="KH_PNO1_2nd"/>
</dbReference>
<dbReference type="PANTHER" id="PTHR12826:SF13">
    <property type="entry name" value="RNA-BINDING PROTEIN PNO1"/>
    <property type="match status" value="1"/>
</dbReference>
<dbReference type="Proteomes" id="UP000001304">
    <property type="component" value="Chromosome"/>
</dbReference>
<keyword evidence="5" id="KW-1185">Reference proteome</keyword>
<dbReference type="PROSITE" id="PS50084">
    <property type="entry name" value="KH_TYPE_1"/>
    <property type="match status" value="2"/>
</dbReference>
<evidence type="ECO:0000259" key="3">
    <source>
        <dbReference type="SMART" id="SM00322"/>
    </source>
</evidence>
<dbReference type="STRING" id="583356.Igag_1111"/>
<dbReference type="Pfam" id="PF00013">
    <property type="entry name" value="KH_1"/>
    <property type="match status" value="1"/>
</dbReference>
<reference evidence="4 5" key="1">
    <citation type="journal article" date="2010" name="Stand. Genomic Sci.">
        <title>Complete genome sequence of Ignisphaera aggregans type strain (AQ1.S1).</title>
        <authorList>
            <person name="Goker M."/>
            <person name="Held B."/>
            <person name="Lapidus A."/>
            <person name="Nolan M."/>
            <person name="Spring S."/>
            <person name="Yasawong M."/>
            <person name="Lucas S."/>
            <person name="Glavina Del Rio T."/>
            <person name="Tice H."/>
            <person name="Cheng J.F."/>
            <person name="Goodwin L."/>
            <person name="Tapia R."/>
            <person name="Pitluck S."/>
            <person name="Liolios K."/>
            <person name="Ivanova N."/>
            <person name="Mavromatis K."/>
            <person name="Mikhailova N."/>
            <person name="Pati A."/>
            <person name="Chen A."/>
            <person name="Palaniappan K."/>
            <person name="Brambilla E."/>
            <person name="Land M."/>
            <person name="Hauser L."/>
            <person name="Chang Y.J."/>
            <person name="Jeffries C.D."/>
            <person name="Brettin T."/>
            <person name="Detter J.C."/>
            <person name="Han C."/>
            <person name="Rohde M."/>
            <person name="Sikorski J."/>
            <person name="Woyke T."/>
            <person name="Bristow J."/>
            <person name="Eisen J.A."/>
            <person name="Markowitz V."/>
            <person name="Hugenholtz P."/>
            <person name="Kyrpides N.C."/>
            <person name="Klenk H.P."/>
        </authorList>
    </citation>
    <scope>NUCLEOTIDE SEQUENCE [LARGE SCALE GENOMIC DNA]</scope>
    <source>
        <strain evidence="5">DSM 17230 / JCM 13409 / AQ1.S1</strain>
    </source>
</reference>
<evidence type="ECO:0000313" key="4">
    <source>
        <dbReference type="EMBL" id="ADM27923.1"/>
    </source>
</evidence>
<dbReference type="SUPFAM" id="SSF54791">
    <property type="entry name" value="Eukaryotic type KH-domain (KH-domain type I)"/>
    <property type="match status" value="2"/>
</dbReference>
<dbReference type="HOGENOM" id="CLU_064992_3_0_2"/>
<evidence type="ECO:0000256" key="1">
    <source>
        <dbReference type="ARBA" id="ARBA00022884"/>
    </source>
</evidence>
<dbReference type="KEGG" id="iag:Igag_1111"/>
<feature type="domain" description="K Homology" evidence="3">
    <location>
        <begin position="110"/>
        <end position="183"/>
    </location>
</feature>
<dbReference type="PANTHER" id="PTHR12826">
    <property type="entry name" value="RIBONUCLEASE Y"/>
    <property type="match status" value="1"/>
</dbReference>
<dbReference type="CDD" id="cd22390">
    <property type="entry name" value="KH-I_Dim2p_like_rpt2"/>
    <property type="match status" value="1"/>
</dbReference>
<dbReference type="BioCyc" id="IAGG583356:GHAH-1093-MONOMER"/>
<dbReference type="GO" id="GO:0003723">
    <property type="term" value="F:RNA binding"/>
    <property type="evidence" value="ECO:0007669"/>
    <property type="project" value="UniProtKB-UniRule"/>
</dbReference>
<proteinExistence type="predicted"/>
<keyword evidence="1 2" id="KW-0694">RNA-binding</keyword>
<dbReference type="CDD" id="cd22389">
    <property type="entry name" value="KH-I_Dim2p_like_rpt1"/>
    <property type="match status" value="1"/>
</dbReference>
<dbReference type="SMART" id="SM00322">
    <property type="entry name" value="KH"/>
    <property type="match status" value="2"/>
</dbReference>
<protein>
    <submittedName>
        <fullName evidence="4">KH domain protein</fullName>
    </submittedName>
</protein>
<dbReference type="InterPro" id="IPR004088">
    <property type="entry name" value="KH_dom_type_1"/>
</dbReference>
<dbReference type="InterPro" id="IPR019964">
    <property type="entry name" value="KH_domain_protein_archaea"/>
</dbReference>
<dbReference type="Pfam" id="PF22891">
    <property type="entry name" value="KH_PNO1_2nd"/>
    <property type="match status" value="1"/>
</dbReference>